<dbReference type="OrthoDB" id="6156608at2759"/>
<proteinExistence type="predicted"/>
<keyword evidence="1" id="KW-0479">Metal-binding</keyword>
<gene>
    <name evidence="4" type="ORF">EB796_022030</name>
</gene>
<dbReference type="PANTHER" id="PTHR46888">
    <property type="entry name" value="ZINC KNUCKLE DOMAINCONTAINING PROTEIN-RELATED"/>
    <property type="match status" value="1"/>
</dbReference>
<evidence type="ECO:0000313" key="4">
    <source>
        <dbReference type="EMBL" id="KAF6019667.1"/>
    </source>
</evidence>
<reference evidence="4" key="1">
    <citation type="submission" date="2020-06" db="EMBL/GenBank/DDBJ databases">
        <title>Draft genome of Bugula neritina, a colonial animal packing powerful symbionts and potential medicines.</title>
        <authorList>
            <person name="Rayko M."/>
        </authorList>
    </citation>
    <scope>NUCLEOTIDE SEQUENCE [LARGE SCALE GENOMIC DNA]</scope>
    <source>
        <strain evidence="4">Kwan_BN1</strain>
    </source>
</reference>
<dbReference type="PANTHER" id="PTHR46888:SF1">
    <property type="entry name" value="RIBONUCLEASE H"/>
    <property type="match status" value="1"/>
</dbReference>
<dbReference type="GO" id="GO:0008270">
    <property type="term" value="F:zinc ion binding"/>
    <property type="evidence" value="ECO:0007669"/>
    <property type="project" value="UniProtKB-KW"/>
</dbReference>
<dbReference type="InterPro" id="IPR001878">
    <property type="entry name" value="Znf_CCHC"/>
</dbReference>
<dbReference type="InterPro" id="IPR021109">
    <property type="entry name" value="Peptidase_aspartic_dom_sf"/>
</dbReference>
<evidence type="ECO:0000259" key="3">
    <source>
        <dbReference type="PROSITE" id="PS50158"/>
    </source>
</evidence>
<evidence type="ECO:0000313" key="5">
    <source>
        <dbReference type="Proteomes" id="UP000593567"/>
    </source>
</evidence>
<dbReference type="CDD" id="cd00303">
    <property type="entry name" value="retropepsin_like"/>
    <property type="match status" value="1"/>
</dbReference>
<comment type="caution">
    <text evidence="4">The sequence shown here is derived from an EMBL/GenBank/DDBJ whole genome shotgun (WGS) entry which is preliminary data.</text>
</comment>
<accession>A0A7J7J1F8</accession>
<sequence length="642" mass="72839">MATAGDVPSTTKTPDTTGNTNTGEVNEQLVQLLRAQMLHVSQPKKQPIPAPTYDGTTDVEIFLQQFDSIAAHNTWETDERGLWLRLALRGEAAKCVVSDHDAKIRNQLLQRYGLKESQAYLMLKKIKFRLREDLNMFISQLRRILSTAHPNLGKNKLEAMAIEELLTQIPANHPAMWALRVKLLTTVQEIKETYEAFINSETNLSFISDETVESTPNLAQTILKGFEKQQQQQEVLQKVLTLVHEVRQPPAPATFAREESLPSRQERRTHPSAYQQPQKNLSIRIEVRWCWRCQQIRHLARDCPYPPTHTHKPGNGPALEVPYNSELKLIPLGARQAGMDATAYYITGQIDYTDIILLLDSGCSKSIIPTQLYQQFNRRCASPLTPITGEGVLADRSRLPIEGNTTVTLRIGSKAYTQSLLVANLQQYILLGLDFFIQHNCHLDFKGTRFTHSDGSQNCCDAYGEPIRVNVHLTQYVEIPPYSELMIPACINQHWTPQVAYIEANSPDKNLLVAASNYQSKDNYIWVRACNISSDTLELPQGKTFATCSQAQIIDDVGTNSLDHRILPPQLERLLQSTNLNHRDKQKAKLLLQKHQDIFSMDKYDLGCTNLARHQIPLVDGARPIKQRPYKHGLIQEEEIEF</sequence>
<feature type="domain" description="CCHC-type" evidence="3">
    <location>
        <begin position="290"/>
        <end position="304"/>
    </location>
</feature>
<dbReference type="PROSITE" id="PS50158">
    <property type="entry name" value="ZF_CCHC"/>
    <property type="match status" value="1"/>
</dbReference>
<evidence type="ECO:0000256" key="1">
    <source>
        <dbReference type="PROSITE-ProRule" id="PRU00047"/>
    </source>
</evidence>
<feature type="region of interest" description="Disordered" evidence="2">
    <location>
        <begin position="1"/>
        <end position="22"/>
    </location>
</feature>
<keyword evidence="1" id="KW-0863">Zinc-finger</keyword>
<keyword evidence="1" id="KW-0862">Zinc</keyword>
<feature type="region of interest" description="Disordered" evidence="2">
    <location>
        <begin position="251"/>
        <end position="277"/>
    </location>
</feature>
<organism evidence="4 5">
    <name type="scientific">Bugula neritina</name>
    <name type="common">Brown bryozoan</name>
    <name type="synonym">Sertularia neritina</name>
    <dbReference type="NCBI Taxonomy" id="10212"/>
    <lineage>
        <taxon>Eukaryota</taxon>
        <taxon>Metazoa</taxon>
        <taxon>Spiralia</taxon>
        <taxon>Lophotrochozoa</taxon>
        <taxon>Bryozoa</taxon>
        <taxon>Gymnolaemata</taxon>
        <taxon>Cheilostomatida</taxon>
        <taxon>Flustrina</taxon>
        <taxon>Buguloidea</taxon>
        <taxon>Bugulidae</taxon>
        <taxon>Bugula</taxon>
    </lineage>
</organism>
<keyword evidence="5" id="KW-1185">Reference proteome</keyword>
<dbReference type="AlphaFoldDB" id="A0A7J7J1F8"/>
<dbReference type="GO" id="GO:0003676">
    <property type="term" value="F:nucleic acid binding"/>
    <property type="evidence" value="ECO:0007669"/>
    <property type="project" value="InterPro"/>
</dbReference>
<dbReference type="Gene3D" id="2.40.70.10">
    <property type="entry name" value="Acid Proteases"/>
    <property type="match status" value="1"/>
</dbReference>
<dbReference type="Proteomes" id="UP000593567">
    <property type="component" value="Unassembled WGS sequence"/>
</dbReference>
<feature type="compositionally biased region" description="Low complexity" evidence="2">
    <location>
        <begin position="10"/>
        <end position="22"/>
    </location>
</feature>
<evidence type="ECO:0000256" key="2">
    <source>
        <dbReference type="SAM" id="MobiDB-lite"/>
    </source>
</evidence>
<feature type="compositionally biased region" description="Basic and acidic residues" evidence="2">
    <location>
        <begin position="256"/>
        <end position="269"/>
    </location>
</feature>
<name>A0A7J7J1F8_BUGNE</name>
<protein>
    <recommendedName>
        <fullName evidence="3">CCHC-type domain-containing protein</fullName>
    </recommendedName>
</protein>
<dbReference type="EMBL" id="VXIV02003216">
    <property type="protein sequence ID" value="KAF6019667.1"/>
    <property type="molecule type" value="Genomic_DNA"/>
</dbReference>
<dbReference type="SUPFAM" id="SSF50630">
    <property type="entry name" value="Acid proteases"/>
    <property type="match status" value="1"/>
</dbReference>